<protein>
    <submittedName>
        <fullName evidence="3">DUF2489 domain-containing protein</fullName>
    </submittedName>
</protein>
<feature type="region of interest" description="Disordered" evidence="1">
    <location>
        <begin position="111"/>
        <end position="130"/>
    </location>
</feature>
<reference evidence="3 4" key="1">
    <citation type="submission" date="2023-06" db="EMBL/GenBank/DDBJ databases">
        <title>Alteromonas sp. ASW11-36 isolated from intertidal sand.</title>
        <authorList>
            <person name="Li Y."/>
        </authorList>
    </citation>
    <scope>NUCLEOTIDE SEQUENCE [LARGE SCALE GENOMIC DNA]</scope>
    <source>
        <strain evidence="3 4">ASW11-36</strain>
    </source>
</reference>
<keyword evidence="4" id="KW-1185">Reference proteome</keyword>
<accession>A0ABT7ST34</accession>
<organism evidence="3 4">
    <name type="scientific">Alteromonas arenosi</name>
    <dbReference type="NCBI Taxonomy" id="3055817"/>
    <lineage>
        <taxon>Bacteria</taxon>
        <taxon>Pseudomonadati</taxon>
        <taxon>Pseudomonadota</taxon>
        <taxon>Gammaproteobacteria</taxon>
        <taxon>Alteromonadales</taxon>
        <taxon>Alteromonadaceae</taxon>
        <taxon>Alteromonas/Salinimonas group</taxon>
        <taxon>Alteromonas</taxon>
    </lineage>
</organism>
<sequence length="147" mass="16974">MQILFIALGLTIIAGLGFYAGKLLFQLKQQNERQQQARQTRIDNITQSIQTIAMAMEQQQCDFSEGAIRICNLLAAIPVIPQPDYPAMYPRIHQLYKEISHFPTHDARNALSKAERRKQDRERGQIEANHESAILKELQELRQIEPY</sequence>
<comment type="caution">
    <text evidence="3">The sequence shown here is derived from an EMBL/GenBank/DDBJ whole genome shotgun (WGS) entry which is preliminary data.</text>
</comment>
<evidence type="ECO:0000313" key="3">
    <source>
        <dbReference type="EMBL" id="MDM7859353.1"/>
    </source>
</evidence>
<name>A0ABT7ST34_9ALTE</name>
<evidence type="ECO:0000256" key="1">
    <source>
        <dbReference type="SAM" id="MobiDB-lite"/>
    </source>
</evidence>
<dbReference type="Pfam" id="PF10675">
    <property type="entry name" value="DUF2489"/>
    <property type="match status" value="1"/>
</dbReference>
<dbReference type="RefSeq" id="WP_289363330.1">
    <property type="nucleotide sequence ID" value="NZ_JAUCBP010000001.1"/>
</dbReference>
<feature type="domain" description="DUF2489" evidence="2">
    <location>
        <begin position="13"/>
        <end position="141"/>
    </location>
</feature>
<dbReference type="Proteomes" id="UP001234343">
    <property type="component" value="Unassembled WGS sequence"/>
</dbReference>
<gene>
    <name evidence="3" type="ORF">QTP81_01875</name>
</gene>
<dbReference type="InterPro" id="IPR019617">
    <property type="entry name" value="DUF2489"/>
</dbReference>
<dbReference type="EMBL" id="JAUCBP010000001">
    <property type="protein sequence ID" value="MDM7859353.1"/>
    <property type="molecule type" value="Genomic_DNA"/>
</dbReference>
<evidence type="ECO:0000313" key="4">
    <source>
        <dbReference type="Proteomes" id="UP001234343"/>
    </source>
</evidence>
<evidence type="ECO:0000259" key="2">
    <source>
        <dbReference type="Pfam" id="PF10675"/>
    </source>
</evidence>
<proteinExistence type="predicted"/>